<dbReference type="GO" id="GO:0031640">
    <property type="term" value="P:killing of cells of another organism"/>
    <property type="evidence" value="ECO:0007669"/>
    <property type="project" value="UniProtKB-KW"/>
</dbReference>
<evidence type="ECO:0000256" key="4">
    <source>
        <dbReference type="ARBA" id="ARBA00022692"/>
    </source>
</evidence>
<dbReference type="InterPro" id="IPR003593">
    <property type="entry name" value="AAA+_ATPase"/>
</dbReference>
<keyword evidence="4 14" id="KW-0812">Transmembrane</keyword>
<dbReference type="GO" id="GO:0005886">
    <property type="term" value="C:plasma membrane"/>
    <property type="evidence" value="ECO:0007669"/>
    <property type="project" value="UniProtKB-SubCell"/>
</dbReference>
<dbReference type="PANTHER" id="PTHR43394">
    <property type="entry name" value="ATP-DEPENDENT PERMEASE MDL1, MITOCHONDRIAL"/>
    <property type="match status" value="1"/>
</dbReference>
<dbReference type="InterPro" id="IPR017871">
    <property type="entry name" value="ABC_transporter-like_CS"/>
</dbReference>
<dbReference type="EMBL" id="CP064782">
    <property type="protein sequence ID" value="QWT48673.1"/>
    <property type="molecule type" value="Genomic_DNA"/>
</dbReference>
<dbReference type="AlphaFoldDB" id="A0A975SLR2"/>
<evidence type="ECO:0000256" key="10">
    <source>
        <dbReference type="ARBA" id="ARBA00023136"/>
    </source>
</evidence>
<dbReference type="PROSITE" id="PS50893">
    <property type="entry name" value="ABC_TRANSPORTER_2"/>
    <property type="match status" value="1"/>
</dbReference>
<keyword evidence="2" id="KW-0813">Transport</keyword>
<gene>
    <name evidence="18" type="ORF">Azoinq_12610</name>
</gene>
<feature type="transmembrane region" description="Helical" evidence="14">
    <location>
        <begin position="166"/>
        <end position="188"/>
    </location>
</feature>
<feature type="transmembrane region" description="Helical" evidence="14">
    <location>
        <begin position="419"/>
        <end position="440"/>
    </location>
</feature>
<dbReference type="InterPro" id="IPR017750">
    <property type="entry name" value="ATPase_T1SS"/>
</dbReference>
<evidence type="ECO:0000259" key="15">
    <source>
        <dbReference type="PROSITE" id="PS50893"/>
    </source>
</evidence>
<evidence type="ECO:0000256" key="3">
    <source>
        <dbReference type="ARBA" id="ARBA00022475"/>
    </source>
</evidence>
<dbReference type="CDD" id="cd18587">
    <property type="entry name" value="ABC_6TM_LapB_like"/>
    <property type="match status" value="1"/>
</dbReference>
<feature type="domain" description="Peptidase C39" evidence="17">
    <location>
        <begin position="7"/>
        <end position="130"/>
    </location>
</feature>
<feature type="domain" description="ABC transporter" evidence="15">
    <location>
        <begin position="478"/>
        <end position="714"/>
    </location>
</feature>
<dbReference type="PANTHER" id="PTHR43394:SF1">
    <property type="entry name" value="ATP-BINDING CASSETTE SUB-FAMILY B MEMBER 10, MITOCHONDRIAL"/>
    <property type="match status" value="1"/>
</dbReference>
<sequence length="715" mass="78721">MSPNIRQNPQNYEAWLEAMLVVARHYRVECSEEQAKGEITWRQGLSGDELLTRIARRIGLDSRFLACEPSLLDPVHLPLVVEFAAGQVGVVVGLDGAGQAKVLLSGEGGIASLFSSADLAREAHKIGIFRPLRSLSDSRVDEYIKPVQANWLWDILRQDWKRHVDIALASMGANVLALAGTIFSMQVYDRVIPAQSEPSLWVLFGGVLLAIVFEFIFRLMRAHISDYVGKRADLRISDMVFGRALRIKNDERPKSTGSFIAQIRELEQIREMAASTTVGVLADIPFFVFFVCIVWLIGGELVWVPMAAMLLLVIPGLLVQKPLAEFSREGLRESSIRNAILVESVQNIEDIKLLRAEPRVQAQWNHVNEVAATLGVKQRFLTNMLLGWIQEVQSLVYATILLVGAYLVMDGKITTGSLVGVSILSSRMLAPLAMLSGVFARWQQAKVAKEGLDQLMQKGVDQPEGERRVHRPNLLGHYTLNQVAYTYGEANTKPVLQNLSLEIQAGERVAILGRNGSGKSTLLNVLSGMRTPQKGELMLDGIALHLLDTADVRRDVAYLTQSPMLFFGTLRENLALGKPLASDQEIFEALSLSGALDFVQGLPGGLDYVIQEGGYGLSGGQRQAILLARTLIIRPNILLLDEPTTWLDDASEKALVEKLSAWVPGRTLVVATHRLALLHLVERIVVIDNGRVVLDGPKERVLAQLSGQTTPDQGA</sequence>
<evidence type="ECO:0000256" key="6">
    <source>
        <dbReference type="ARBA" id="ARBA00022741"/>
    </source>
</evidence>
<feature type="transmembrane region" description="Helical" evidence="14">
    <location>
        <begin position="385"/>
        <end position="407"/>
    </location>
</feature>
<feature type="domain" description="ABC transmembrane type-1" evidence="16">
    <location>
        <begin position="166"/>
        <end position="444"/>
    </location>
</feature>
<dbReference type="SMART" id="SM00382">
    <property type="entry name" value="AAA"/>
    <property type="match status" value="1"/>
</dbReference>
<keyword evidence="7" id="KW-0378">Hydrolase</keyword>
<evidence type="ECO:0000259" key="16">
    <source>
        <dbReference type="PROSITE" id="PS50929"/>
    </source>
</evidence>
<dbReference type="Pfam" id="PF00005">
    <property type="entry name" value="ABC_tran"/>
    <property type="match status" value="1"/>
</dbReference>
<evidence type="ECO:0000259" key="17">
    <source>
        <dbReference type="PROSITE" id="PS50990"/>
    </source>
</evidence>
<feature type="transmembrane region" description="Helical" evidence="14">
    <location>
        <begin position="200"/>
        <end position="220"/>
    </location>
</feature>
<dbReference type="RefSeq" id="WP_216128558.1">
    <property type="nucleotide sequence ID" value="NZ_CP064782.1"/>
</dbReference>
<dbReference type="GO" id="GO:0008233">
    <property type="term" value="F:peptidase activity"/>
    <property type="evidence" value="ECO:0007669"/>
    <property type="project" value="InterPro"/>
</dbReference>
<name>A0A975SLR2_9RHOO</name>
<evidence type="ECO:0000256" key="11">
    <source>
        <dbReference type="ARBA" id="ARBA00055355"/>
    </source>
</evidence>
<keyword evidence="6" id="KW-0547">Nucleotide-binding</keyword>
<comment type="subcellular location">
    <subcellularLocation>
        <location evidence="1">Cell membrane</location>
        <topology evidence="1">Multi-pass membrane protein</topology>
    </subcellularLocation>
</comment>
<evidence type="ECO:0000256" key="12">
    <source>
        <dbReference type="ARBA" id="ARBA00061173"/>
    </source>
</evidence>
<dbReference type="PROSITE" id="PS00211">
    <property type="entry name" value="ABC_TRANSPORTER_1"/>
    <property type="match status" value="1"/>
</dbReference>
<dbReference type="InterPro" id="IPR039421">
    <property type="entry name" value="Type_1_exporter"/>
</dbReference>
<evidence type="ECO:0000256" key="9">
    <source>
        <dbReference type="ARBA" id="ARBA00022989"/>
    </source>
</evidence>
<evidence type="ECO:0000256" key="13">
    <source>
        <dbReference type="ARBA" id="ARBA00072252"/>
    </source>
</evidence>
<evidence type="ECO:0000313" key="18">
    <source>
        <dbReference type="EMBL" id="QWT48673.1"/>
    </source>
</evidence>
<dbReference type="InterPro" id="IPR003439">
    <property type="entry name" value="ABC_transporter-like_ATP-bd"/>
</dbReference>
<dbReference type="NCBIfam" id="TIGR03375">
    <property type="entry name" value="type_I_sec_LssB"/>
    <property type="match status" value="1"/>
</dbReference>
<dbReference type="PROSITE" id="PS50929">
    <property type="entry name" value="ABC_TM1F"/>
    <property type="match status" value="1"/>
</dbReference>
<evidence type="ECO:0000256" key="14">
    <source>
        <dbReference type="SAM" id="Phobius"/>
    </source>
</evidence>
<dbReference type="PROSITE" id="PS50990">
    <property type="entry name" value="PEPTIDASE_C39"/>
    <property type="match status" value="1"/>
</dbReference>
<keyword evidence="10 14" id="KW-0472">Membrane</keyword>
<dbReference type="GO" id="GO:0016887">
    <property type="term" value="F:ATP hydrolysis activity"/>
    <property type="evidence" value="ECO:0007669"/>
    <property type="project" value="InterPro"/>
</dbReference>
<feature type="transmembrane region" description="Helical" evidence="14">
    <location>
        <begin position="302"/>
        <end position="319"/>
    </location>
</feature>
<evidence type="ECO:0000313" key="19">
    <source>
        <dbReference type="Proteomes" id="UP000683428"/>
    </source>
</evidence>
<dbReference type="GO" id="GO:0005524">
    <property type="term" value="F:ATP binding"/>
    <property type="evidence" value="ECO:0007669"/>
    <property type="project" value="UniProtKB-KW"/>
</dbReference>
<keyword evidence="5" id="KW-0204">Cytolysis</keyword>
<keyword evidence="8" id="KW-0067">ATP-binding</keyword>
<reference evidence="18" key="1">
    <citation type="submission" date="2020-11" db="EMBL/GenBank/DDBJ databases">
        <title>Azospira inquinata sp. nov.</title>
        <authorList>
            <person name="Moe W.M."/>
            <person name="Mikes M.C."/>
        </authorList>
    </citation>
    <scope>NUCLEOTIDE SEQUENCE</scope>
    <source>
        <strain evidence="18">Azo-3</strain>
    </source>
</reference>
<comment type="similarity">
    <text evidence="12">Belongs to the ABC transporter superfamily. Cyclolysin exporter (TC 3.A.1.109.2) family.</text>
</comment>
<dbReference type="KEGG" id="aiq:Azoinq_12610"/>
<evidence type="ECO:0000256" key="7">
    <source>
        <dbReference type="ARBA" id="ARBA00022801"/>
    </source>
</evidence>
<dbReference type="Pfam" id="PF00664">
    <property type="entry name" value="ABC_membrane"/>
    <property type="match status" value="1"/>
</dbReference>
<dbReference type="GO" id="GO:0015421">
    <property type="term" value="F:ABC-type oligopeptide transporter activity"/>
    <property type="evidence" value="ECO:0007669"/>
    <property type="project" value="TreeGrafter"/>
</dbReference>
<dbReference type="FunFam" id="3.40.50.300:FF:000299">
    <property type="entry name" value="ABC transporter ATP-binding protein/permease"/>
    <property type="match status" value="1"/>
</dbReference>
<evidence type="ECO:0000256" key="5">
    <source>
        <dbReference type="ARBA" id="ARBA00022735"/>
    </source>
</evidence>
<proteinExistence type="inferred from homology"/>
<feature type="transmembrane region" description="Helical" evidence="14">
    <location>
        <begin position="272"/>
        <end position="296"/>
    </location>
</feature>
<evidence type="ECO:0000256" key="2">
    <source>
        <dbReference type="ARBA" id="ARBA00022448"/>
    </source>
</evidence>
<keyword evidence="3" id="KW-1003">Cell membrane</keyword>
<keyword evidence="5" id="KW-0354">Hemolysis</keyword>
<dbReference type="InterPro" id="IPR011527">
    <property type="entry name" value="ABC1_TM_dom"/>
</dbReference>
<evidence type="ECO:0000256" key="1">
    <source>
        <dbReference type="ARBA" id="ARBA00004651"/>
    </source>
</evidence>
<dbReference type="InterPro" id="IPR005074">
    <property type="entry name" value="Peptidase_C39"/>
</dbReference>
<dbReference type="GO" id="GO:0006508">
    <property type="term" value="P:proteolysis"/>
    <property type="evidence" value="ECO:0007669"/>
    <property type="project" value="InterPro"/>
</dbReference>
<keyword evidence="9 14" id="KW-1133">Transmembrane helix</keyword>
<comment type="function">
    <text evidence="11">Involved in the export of calmodulin-sensitive adenylate cyclase-hemolysin (cyclolysin).</text>
</comment>
<organism evidence="18 19">
    <name type="scientific">Azospira inquinata</name>
    <dbReference type="NCBI Taxonomy" id="2785627"/>
    <lineage>
        <taxon>Bacteria</taxon>
        <taxon>Pseudomonadati</taxon>
        <taxon>Pseudomonadota</taxon>
        <taxon>Betaproteobacteria</taxon>
        <taxon>Rhodocyclales</taxon>
        <taxon>Rhodocyclaceae</taxon>
        <taxon>Azospira</taxon>
    </lineage>
</organism>
<accession>A0A975SLR2</accession>
<protein>
    <recommendedName>
        <fullName evidence="13">Cyclolysin secretion/processing ATP-binding protein CyaB</fullName>
    </recommendedName>
</protein>
<evidence type="ECO:0000256" key="8">
    <source>
        <dbReference type="ARBA" id="ARBA00022840"/>
    </source>
</evidence>
<dbReference type="Proteomes" id="UP000683428">
    <property type="component" value="Chromosome"/>
</dbReference>
<keyword evidence="19" id="KW-1185">Reference proteome</keyword>